<feature type="binding site" evidence="11">
    <location>
        <begin position="175"/>
        <end position="177"/>
    </location>
    <ligand>
        <name>beta-D-galactose</name>
        <dbReference type="ChEBI" id="CHEBI:27667"/>
    </ligand>
</feature>
<dbReference type="InterPro" id="IPR011013">
    <property type="entry name" value="Gal_mutarotase_sf_dom"/>
</dbReference>
<dbReference type="EC" id="5.1.3.3" evidence="4 8"/>
<proteinExistence type="inferred from homology"/>
<dbReference type="GO" id="GO:0033499">
    <property type="term" value="P:galactose catabolic process via UDP-galactose, Leloir pathway"/>
    <property type="evidence" value="ECO:0007669"/>
    <property type="project" value="TreeGrafter"/>
</dbReference>
<dbReference type="InterPro" id="IPR014718">
    <property type="entry name" value="GH-type_carb-bd"/>
</dbReference>
<protein>
    <recommendedName>
        <fullName evidence="5 8">Aldose 1-epimerase</fullName>
        <ecNumber evidence="4 8">5.1.3.3</ecNumber>
    </recommendedName>
</protein>
<evidence type="ECO:0000313" key="13">
    <source>
        <dbReference type="Proteomes" id="UP000593601"/>
    </source>
</evidence>
<dbReference type="InterPro" id="IPR047215">
    <property type="entry name" value="Galactose_mutarotase-like"/>
</dbReference>
<dbReference type="Gene3D" id="2.70.98.10">
    <property type="match status" value="1"/>
</dbReference>
<gene>
    <name evidence="12" type="ORF">INP51_06015</name>
</gene>
<dbReference type="PANTHER" id="PTHR10091">
    <property type="entry name" value="ALDOSE-1-EPIMERASE"/>
    <property type="match status" value="1"/>
</dbReference>
<evidence type="ECO:0000256" key="2">
    <source>
        <dbReference type="ARBA" id="ARBA00005028"/>
    </source>
</evidence>
<evidence type="ECO:0000256" key="3">
    <source>
        <dbReference type="ARBA" id="ARBA00006206"/>
    </source>
</evidence>
<dbReference type="InterPro" id="IPR008183">
    <property type="entry name" value="Aldose_1/G6P_1-epimerase"/>
</dbReference>
<evidence type="ECO:0000313" key="12">
    <source>
        <dbReference type="EMBL" id="QOV20498.1"/>
    </source>
</evidence>
<comment type="pathway">
    <text evidence="2 8">Carbohydrate metabolism; hexose metabolism.</text>
</comment>
<keyword evidence="7 8" id="KW-0119">Carbohydrate metabolism</keyword>
<name>A0A7M2RK56_9FIRM</name>
<organism evidence="12 13">
    <name type="scientific">Blautia liquoris</name>
    <dbReference type="NCBI Taxonomy" id="2779518"/>
    <lineage>
        <taxon>Bacteria</taxon>
        <taxon>Bacillati</taxon>
        <taxon>Bacillota</taxon>
        <taxon>Clostridia</taxon>
        <taxon>Lachnospirales</taxon>
        <taxon>Lachnospiraceae</taxon>
        <taxon>Blautia</taxon>
    </lineage>
</organism>
<feature type="active site" description="Proton donor" evidence="9">
    <location>
        <position position="175"/>
    </location>
</feature>
<dbReference type="InterPro" id="IPR015443">
    <property type="entry name" value="Aldose_1-epimerase"/>
</dbReference>
<dbReference type="RefSeq" id="WP_193736818.1">
    <property type="nucleotide sequence ID" value="NZ_CP063304.1"/>
</dbReference>
<dbReference type="NCBIfam" id="NF008277">
    <property type="entry name" value="PRK11055.1"/>
    <property type="match status" value="1"/>
</dbReference>
<evidence type="ECO:0000256" key="11">
    <source>
        <dbReference type="PIRSR" id="PIRSR005096-3"/>
    </source>
</evidence>
<dbReference type="KEGG" id="bliq:INP51_06015"/>
<dbReference type="EMBL" id="CP063304">
    <property type="protein sequence ID" value="QOV20498.1"/>
    <property type="molecule type" value="Genomic_DNA"/>
</dbReference>
<sequence length="347" mass="38540">MLKESFGILPDGSKACLYTLKNKSGASISVSDFGSLLVKVYMPDQKGMLRDIVLGYDNVNDYRTGSGCFGAVVGRCGNRTAHARFQLNGITYRLTPNENNNNLHSGPNTYDKRMWTVSNVTDQEITLFLVSPDKDQGFPGCLKIYVTYSLTDDNCVIIHYQGTCDQDTVLNMTNHSYFNLNGADSQTTVEDHLLKIYADMYTPVADSASIPTGEITAVRGTPFDFTEEKRIGQDLHVDFDQLRYTGGYDHNFVLRKGEGIREMAVAVSKESGIRMRAYTDCPAVQFYTGNSIGNKKGKRGAIYKDLGGFCLESQYCPNAVNTPNFLSPVLRANDSYDSVTTYKFEVI</sequence>
<comment type="similarity">
    <text evidence="3 8">Belongs to the aldose epimerase family.</text>
</comment>
<dbReference type="AlphaFoldDB" id="A0A7M2RK56"/>
<evidence type="ECO:0000256" key="10">
    <source>
        <dbReference type="PIRSR" id="PIRSR005096-2"/>
    </source>
</evidence>
<dbReference type="PIRSF" id="PIRSF005096">
    <property type="entry name" value="GALM"/>
    <property type="match status" value="1"/>
</dbReference>
<dbReference type="Proteomes" id="UP000593601">
    <property type="component" value="Chromosome"/>
</dbReference>
<evidence type="ECO:0000256" key="9">
    <source>
        <dbReference type="PIRSR" id="PIRSR005096-1"/>
    </source>
</evidence>
<evidence type="ECO:0000256" key="4">
    <source>
        <dbReference type="ARBA" id="ARBA00013185"/>
    </source>
</evidence>
<evidence type="ECO:0000256" key="5">
    <source>
        <dbReference type="ARBA" id="ARBA00014165"/>
    </source>
</evidence>
<dbReference type="GO" id="GO:0030246">
    <property type="term" value="F:carbohydrate binding"/>
    <property type="evidence" value="ECO:0007669"/>
    <property type="project" value="InterPro"/>
</dbReference>
<dbReference type="PROSITE" id="PS00545">
    <property type="entry name" value="ALDOSE_1_EPIMERASE"/>
    <property type="match status" value="1"/>
</dbReference>
<dbReference type="GO" id="GO:0004034">
    <property type="term" value="F:aldose 1-epimerase activity"/>
    <property type="evidence" value="ECO:0007669"/>
    <property type="project" value="UniProtKB-EC"/>
</dbReference>
<evidence type="ECO:0000256" key="1">
    <source>
        <dbReference type="ARBA" id="ARBA00001614"/>
    </source>
</evidence>
<dbReference type="PANTHER" id="PTHR10091:SF0">
    <property type="entry name" value="GALACTOSE MUTAROTASE"/>
    <property type="match status" value="1"/>
</dbReference>
<comment type="catalytic activity">
    <reaction evidence="1 8">
        <text>alpha-D-glucose = beta-D-glucose</text>
        <dbReference type="Rhea" id="RHEA:10264"/>
        <dbReference type="ChEBI" id="CHEBI:15903"/>
        <dbReference type="ChEBI" id="CHEBI:17925"/>
        <dbReference type="EC" id="5.1.3.3"/>
    </reaction>
</comment>
<dbReference type="InterPro" id="IPR018052">
    <property type="entry name" value="Ald1_epimerase_CS"/>
</dbReference>
<dbReference type="CDD" id="cd09019">
    <property type="entry name" value="galactose_mutarotase_like"/>
    <property type="match status" value="1"/>
</dbReference>
<feature type="binding site" evidence="11">
    <location>
        <begin position="78"/>
        <end position="79"/>
    </location>
    <ligand>
        <name>beta-D-galactose</name>
        <dbReference type="ChEBI" id="CHEBI:27667"/>
    </ligand>
</feature>
<dbReference type="GO" id="GO:0006006">
    <property type="term" value="P:glucose metabolic process"/>
    <property type="evidence" value="ECO:0007669"/>
    <property type="project" value="TreeGrafter"/>
</dbReference>
<feature type="active site" description="Proton acceptor" evidence="9">
    <location>
        <position position="312"/>
    </location>
</feature>
<dbReference type="SUPFAM" id="SSF74650">
    <property type="entry name" value="Galactose mutarotase-like"/>
    <property type="match status" value="1"/>
</dbReference>
<dbReference type="UniPathway" id="UPA00242"/>
<keyword evidence="13" id="KW-1185">Reference proteome</keyword>
<reference evidence="12 13" key="1">
    <citation type="submission" date="2020-10" db="EMBL/GenBank/DDBJ databases">
        <title>Blautia liquoris sp.nov., isolated from the mud in a fermentation cellar used for the production of Chinese strong-flavoured liquor.</title>
        <authorList>
            <person name="Lu L."/>
        </authorList>
    </citation>
    <scope>NUCLEOTIDE SEQUENCE [LARGE SCALE GENOMIC DNA]</scope>
    <source>
        <strain evidence="12 13">LZLJ-3</strain>
    </source>
</reference>
<accession>A0A7M2RK56</accession>
<feature type="binding site" evidence="10">
    <location>
        <position position="249"/>
    </location>
    <ligand>
        <name>beta-D-galactose</name>
        <dbReference type="ChEBI" id="CHEBI:27667"/>
    </ligand>
</feature>
<dbReference type="Pfam" id="PF01263">
    <property type="entry name" value="Aldose_epim"/>
    <property type="match status" value="1"/>
</dbReference>
<keyword evidence="6 8" id="KW-0413">Isomerase</keyword>
<evidence type="ECO:0000256" key="7">
    <source>
        <dbReference type="ARBA" id="ARBA00023277"/>
    </source>
</evidence>
<evidence type="ECO:0000256" key="8">
    <source>
        <dbReference type="PIRNR" id="PIRNR005096"/>
    </source>
</evidence>
<evidence type="ECO:0000256" key="6">
    <source>
        <dbReference type="ARBA" id="ARBA00023235"/>
    </source>
</evidence>